<dbReference type="OrthoDB" id="7266613at2"/>
<dbReference type="STRING" id="1245469.S58_40490"/>
<keyword evidence="4" id="KW-1185">Reference proteome</keyword>
<evidence type="ECO:0000256" key="1">
    <source>
        <dbReference type="SAM" id="MobiDB-lite"/>
    </source>
</evidence>
<keyword evidence="2" id="KW-0732">Signal</keyword>
<organism evidence="3 4">
    <name type="scientific">Bradyrhizobium oligotrophicum S58</name>
    <dbReference type="NCBI Taxonomy" id="1245469"/>
    <lineage>
        <taxon>Bacteria</taxon>
        <taxon>Pseudomonadati</taxon>
        <taxon>Pseudomonadota</taxon>
        <taxon>Alphaproteobacteria</taxon>
        <taxon>Hyphomicrobiales</taxon>
        <taxon>Nitrobacteraceae</taxon>
        <taxon>Bradyrhizobium</taxon>
    </lineage>
</organism>
<proteinExistence type="predicted"/>
<dbReference type="eggNOG" id="COG3249">
    <property type="taxonomic scope" value="Bacteria"/>
</dbReference>
<dbReference type="KEGG" id="aol:S58_40490"/>
<evidence type="ECO:0000313" key="3">
    <source>
        <dbReference type="EMBL" id="BAM90035.1"/>
    </source>
</evidence>
<sequence length="274" mass="29944">MGRRGAFRRGAWCLALWLIVGLCHGARAETDDLYRAQTIVTGQGEDNRRAGFAICLEDVLIKVSGAFQLSGDARLSPLKARASEFVTGFDYHDQKSGKPKHDEQGTRDRSYDLTTSFDRTKIDDLLASLGVKPWLAPRPAVAVIVAMRSGGRNFLVVSDDRQSDLQRDALRAAAAKRGLDIVLPTSSMLAKVDPGRADLRDGPTADLFALLPGAEAKLFGRLTWDDNELVWVAQWRLDAAGQQHEWQIRGVTFDEAFRRGLGGVGQILSGNGAP</sequence>
<feature type="chain" id="PRO_5004062283" description="DUF2066 domain-containing protein" evidence="2">
    <location>
        <begin position="29"/>
        <end position="274"/>
    </location>
</feature>
<dbReference type="InterPro" id="IPR018642">
    <property type="entry name" value="DUF2066"/>
</dbReference>
<dbReference type="GeneID" id="301817855"/>
<dbReference type="HOGENOM" id="CLU_1018656_0_0_5"/>
<reference evidence="3 4" key="1">
    <citation type="journal article" date="2013" name="Appl. Environ. Microbiol.">
        <title>Genome analysis suggests that the soil oligotrophic bacterium Agromonas oligotrophica (Bradyrhizobium oligotrophicum) is a nitrogen-fixing symbiont of Aeschynomene indica.</title>
        <authorList>
            <person name="Okubo T."/>
            <person name="Fukushima S."/>
            <person name="Itakura M."/>
            <person name="Oshima K."/>
            <person name="Longtonglang A."/>
            <person name="Teaumroong N."/>
            <person name="Mitsui H."/>
            <person name="Hattori M."/>
            <person name="Hattori R."/>
            <person name="Hattori T."/>
            <person name="Minamisawa K."/>
        </authorList>
    </citation>
    <scope>NUCLEOTIDE SEQUENCE [LARGE SCALE GENOMIC DNA]</scope>
    <source>
        <strain evidence="3 4">S58</strain>
    </source>
</reference>
<feature type="region of interest" description="Disordered" evidence="1">
    <location>
        <begin position="91"/>
        <end position="110"/>
    </location>
</feature>
<dbReference type="RefSeq" id="WP_015667143.1">
    <property type="nucleotide sequence ID" value="NC_020453.1"/>
</dbReference>
<protein>
    <recommendedName>
        <fullName evidence="5">DUF2066 domain-containing protein</fullName>
    </recommendedName>
</protein>
<gene>
    <name evidence="3" type="ORF">S58_40490</name>
</gene>
<evidence type="ECO:0000313" key="4">
    <source>
        <dbReference type="Proteomes" id="UP000011841"/>
    </source>
</evidence>
<feature type="signal peptide" evidence="2">
    <location>
        <begin position="1"/>
        <end position="28"/>
    </location>
</feature>
<dbReference type="Proteomes" id="UP000011841">
    <property type="component" value="Chromosome"/>
</dbReference>
<dbReference type="PATRIC" id="fig|1245469.3.peg.4137"/>
<dbReference type="AlphaFoldDB" id="M4ZUQ8"/>
<evidence type="ECO:0008006" key="5">
    <source>
        <dbReference type="Google" id="ProtNLM"/>
    </source>
</evidence>
<dbReference type="Pfam" id="PF09839">
    <property type="entry name" value="DUF2066"/>
    <property type="match status" value="1"/>
</dbReference>
<name>M4ZUQ8_9BRAD</name>
<evidence type="ECO:0000256" key="2">
    <source>
        <dbReference type="SAM" id="SignalP"/>
    </source>
</evidence>
<dbReference type="EMBL" id="AP012603">
    <property type="protein sequence ID" value="BAM90035.1"/>
    <property type="molecule type" value="Genomic_DNA"/>
</dbReference>
<accession>M4ZUQ8</accession>